<accession>A0A543KCT0</accession>
<dbReference type="PROSITE" id="PS51257">
    <property type="entry name" value="PROKAR_LIPOPROTEIN"/>
    <property type="match status" value="1"/>
</dbReference>
<reference evidence="5 6" key="1">
    <citation type="submission" date="2019-06" db="EMBL/GenBank/DDBJ databases">
        <title>Genomic Encyclopedia of Archaeal and Bacterial Type Strains, Phase II (KMG-II): from individual species to whole genera.</title>
        <authorList>
            <person name="Goeker M."/>
        </authorList>
    </citation>
    <scope>NUCLEOTIDE SEQUENCE [LARGE SCALE GENOMIC DNA]</scope>
    <source>
        <strain evidence="5 6">DSM 18423</strain>
    </source>
</reference>
<dbReference type="GO" id="GO:0009253">
    <property type="term" value="P:peptidoglycan catabolic process"/>
    <property type="evidence" value="ECO:0007669"/>
    <property type="project" value="TreeGrafter"/>
</dbReference>
<evidence type="ECO:0000313" key="5">
    <source>
        <dbReference type="EMBL" id="TQM92896.1"/>
    </source>
</evidence>
<name>A0A543KCT0_9RHOB</name>
<dbReference type="InterPro" id="IPR011970">
    <property type="entry name" value="MltB_2"/>
</dbReference>
<protein>
    <submittedName>
        <fullName evidence="5">Lytic murein transglycosylase</fullName>
    </submittedName>
</protein>
<evidence type="ECO:0000256" key="2">
    <source>
        <dbReference type="SAM" id="SignalP"/>
    </source>
</evidence>
<gene>
    <name evidence="5" type="ORF">BD293_1517</name>
</gene>
<dbReference type="InterPro" id="IPR006311">
    <property type="entry name" value="TAT_signal"/>
</dbReference>
<evidence type="ECO:0000256" key="1">
    <source>
        <dbReference type="SAM" id="MobiDB-lite"/>
    </source>
</evidence>
<dbReference type="InterPro" id="IPR002477">
    <property type="entry name" value="Peptidoglycan-bd-like"/>
</dbReference>
<dbReference type="Pfam" id="PF01471">
    <property type="entry name" value="PG_binding_1"/>
    <property type="match status" value="1"/>
</dbReference>
<dbReference type="SUPFAM" id="SSF47090">
    <property type="entry name" value="PGBD-like"/>
    <property type="match status" value="1"/>
</dbReference>
<dbReference type="PANTHER" id="PTHR30163">
    <property type="entry name" value="MEMBRANE-BOUND LYTIC MUREIN TRANSGLYCOSYLASE B"/>
    <property type="match status" value="1"/>
</dbReference>
<feature type="domain" description="Transglycosylase SLT" evidence="4">
    <location>
        <begin position="44"/>
        <end position="335"/>
    </location>
</feature>
<comment type="caution">
    <text evidence="5">The sequence shown here is derived from an EMBL/GenBank/DDBJ whole genome shotgun (WGS) entry which is preliminary data.</text>
</comment>
<proteinExistence type="predicted"/>
<feature type="domain" description="Peptidoglycan binding-like" evidence="3">
    <location>
        <begin position="358"/>
        <end position="411"/>
    </location>
</feature>
<dbReference type="InterPro" id="IPR036365">
    <property type="entry name" value="PGBD-like_sf"/>
</dbReference>
<dbReference type="PANTHER" id="PTHR30163:SF8">
    <property type="entry name" value="LYTIC MUREIN TRANSGLYCOSYLASE"/>
    <property type="match status" value="1"/>
</dbReference>
<dbReference type="Pfam" id="PF13406">
    <property type="entry name" value="SLT_2"/>
    <property type="match status" value="1"/>
</dbReference>
<dbReference type="AlphaFoldDB" id="A0A543KCT0"/>
<organism evidence="5 6">
    <name type="scientific">Roseinatronobacter monicus</name>
    <dbReference type="NCBI Taxonomy" id="393481"/>
    <lineage>
        <taxon>Bacteria</taxon>
        <taxon>Pseudomonadati</taxon>
        <taxon>Pseudomonadota</taxon>
        <taxon>Alphaproteobacteria</taxon>
        <taxon>Rhodobacterales</taxon>
        <taxon>Paracoccaceae</taxon>
        <taxon>Roseinatronobacter</taxon>
    </lineage>
</organism>
<dbReference type="Proteomes" id="UP000320582">
    <property type="component" value="Unassembled WGS sequence"/>
</dbReference>
<dbReference type="PROSITE" id="PS51318">
    <property type="entry name" value="TAT"/>
    <property type="match status" value="1"/>
</dbReference>
<dbReference type="GO" id="GO:0008933">
    <property type="term" value="F:peptidoglycan lytic transglycosylase activity"/>
    <property type="evidence" value="ECO:0007669"/>
    <property type="project" value="TreeGrafter"/>
</dbReference>
<dbReference type="InterPro" id="IPR036366">
    <property type="entry name" value="PGBDSf"/>
</dbReference>
<feature type="region of interest" description="Disordered" evidence="1">
    <location>
        <begin position="395"/>
        <end position="415"/>
    </location>
</feature>
<dbReference type="Gene3D" id="1.10.101.10">
    <property type="entry name" value="PGBD-like superfamily/PGBD"/>
    <property type="match status" value="1"/>
</dbReference>
<dbReference type="Gene3D" id="1.10.530.10">
    <property type="match status" value="1"/>
</dbReference>
<dbReference type="InterPro" id="IPR023346">
    <property type="entry name" value="Lysozyme-like_dom_sf"/>
</dbReference>
<dbReference type="Gene3D" id="1.10.8.350">
    <property type="entry name" value="Bacterial muramidase"/>
    <property type="match status" value="1"/>
</dbReference>
<sequence length="415" mass="44916">MYLSRRTCILGLSALSLSACMGGGVQMSAPTRQAPMRPQANPAFDTWKQQFQGRATAAGIPASVVTPAMSGAGFLPDVIARDRRQTEFTRTLEDYLGIAVSPERLSGGRAALSRHGSTLRAIESRYGVEAEVITAIWGLESRYGTERGDIPAISALATLAFDGRRGAFFESQLIAALRILQRGDTSAANLRGSWAGAMGHTQFIPTTYQEYAVDFTGNGRRDIWAEDPSDALASAANYLSRMGWRRGQPWGVEVRLPDGFDRGAAGRGSSRPVSAWTSAGVRDMDGRPVQDHGASSIIIPDGPNGPAFMTFRNFTALTRYNNSEFYVIGIGHLSDRLRGGGPIRGNFQPDRFGLRLGDRQEIQRRLTQAGFDTQGADGVIGPNSESAIRAWQQARGQSVTGQPSRGMLEQLRNET</sequence>
<feature type="signal peptide" evidence="2">
    <location>
        <begin position="1"/>
        <end position="21"/>
    </location>
</feature>
<dbReference type="OrthoDB" id="9808544at2"/>
<evidence type="ECO:0000259" key="3">
    <source>
        <dbReference type="Pfam" id="PF01471"/>
    </source>
</evidence>
<dbReference type="NCBIfam" id="TIGR02283">
    <property type="entry name" value="MltB_2"/>
    <property type="match status" value="1"/>
</dbReference>
<dbReference type="InterPro" id="IPR031304">
    <property type="entry name" value="SLT_2"/>
</dbReference>
<keyword evidence="6" id="KW-1185">Reference proteome</keyword>
<dbReference type="CDD" id="cd13399">
    <property type="entry name" value="Slt35-like"/>
    <property type="match status" value="1"/>
</dbReference>
<dbReference type="EMBL" id="VFPT01000001">
    <property type="protein sequence ID" value="TQM92896.1"/>
    <property type="molecule type" value="Genomic_DNA"/>
</dbReference>
<evidence type="ECO:0000259" key="4">
    <source>
        <dbReference type="Pfam" id="PF13406"/>
    </source>
</evidence>
<feature type="chain" id="PRO_5022120604" evidence="2">
    <location>
        <begin position="22"/>
        <end position="415"/>
    </location>
</feature>
<dbReference type="RefSeq" id="WP_142080540.1">
    <property type="nucleotide sequence ID" value="NZ_VFPT01000001.1"/>
</dbReference>
<keyword evidence="2" id="KW-0732">Signal</keyword>
<dbReference type="InterPro" id="IPR043426">
    <property type="entry name" value="MltB-like"/>
</dbReference>
<evidence type="ECO:0000313" key="6">
    <source>
        <dbReference type="Proteomes" id="UP000320582"/>
    </source>
</evidence>
<dbReference type="FunFam" id="1.10.8.350:FF:000001">
    <property type="entry name" value="Lytic murein transglycosylase B"/>
    <property type="match status" value="1"/>
</dbReference>
<dbReference type="SUPFAM" id="SSF53955">
    <property type="entry name" value="Lysozyme-like"/>
    <property type="match status" value="1"/>
</dbReference>